<sequence length="272" mass="29966">MSRVEIFAYAAAAVAVGTVYVLVHEGRRKRKKSEKAERDAPIAKEVLLQILNKSAENAKAVIERIRVEVQKISKQRNLSADQANQLFQQNFEHSLDQLIGAIRNQHGVSEKAMDSSFKQHQNDPDVRQAISNMRMLSAQPGAVPQQQQQAAAAQPAARAQQQAGGAAGAQVPASLTRDKLREIMTFNAVTLEKELRPIREEVEKIRAKGQNPQVSPQMLQQVQARISAAVHAKYGVTDEQVMAAVEQFGAREDPAFKDILQRIANTFATSLG</sequence>
<proteinExistence type="predicted"/>
<feature type="coiled-coil region" evidence="1">
    <location>
        <begin position="48"/>
        <end position="75"/>
    </location>
</feature>
<keyword evidence="3" id="KW-1133">Transmembrane helix</keyword>
<feature type="transmembrane region" description="Helical" evidence="3">
    <location>
        <begin position="6"/>
        <end position="23"/>
    </location>
</feature>
<evidence type="ECO:0000256" key="3">
    <source>
        <dbReference type="SAM" id="Phobius"/>
    </source>
</evidence>
<feature type="region of interest" description="Disordered" evidence="2">
    <location>
        <begin position="139"/>
        <end position="172"/>
    </location>
</feature>
<keyword evidence="3" id="KW-0472">Membrane</keyword>
<evidence type="ECO:0000313" key="4">
    <source>
        <dbReference type="EMBL" id="CAE2241057.1"/>
    </source>
</evidence>
<dbReference type="EMBL" id="HBKO01028263">
    <property type="protein sequence ID" value="CAE2241057.1"/>
    <property type="molecule type" value="Transcribed_RNA"/>
</dbReference>
<protein>
    <submittedName>
        <fullName evidence="4">Uncharacterized protein</fullName>
    </submittedName>
</protein>
<gene>
    <name evidence="4" type="ORF">CPOL0286_LOCUS12947</name>
</gene>
<dbReference type="AlphaFoldDB" id="A0A6T8AW91"/>
<evidence type="ECO:0000256" key="1">
    <source>
        <dbReference type="SAM" id="Coils"/>
    </source>
</evidence>
<keyword evidence="1" id="KW-0175">Coiled coil</keyword>
<accession>A0A6T8AW91</accession>
<name>A0A6T8AW91_9EUKA</name>
<organism evidence="4">
    <name type="scientific">Prymnesium polylepis</name>
    <dbReference type="NCBI Taxonomy" id="72548"/>
    <lineage>
        <taxon>Eukaryota</taxon>
        <taxon>Haptista</taxon>
        <taxon>Haptophyta</taxon>
        <taxon>Prymnesiophyceae</taxon>
        <taxon>Prymnesiales</taxon>
        <taxon>Prymnesiaceae</taxon>
        <taxon>Prymnesium</taxon>
    </lineage>
</organism>
<keyword evidence="3" id="KW-0812">Transmembrane</keyword>
<evidence type="ECO:0000256" key="2">
    <source>
        <dbReference type="SAM" id="MobiDB-lite"/>
    </source>
</evidence>
<reference evidence="4" key="1">
    <citation type="submission" date="2021-01" db="EMBL/GenBank/DDBJ databases">
        <authorList>
            <person name="Corre E."/>
            <person name="Pelletier E."/>
            <person name="Niang G."/>
            <person name="Scheremetjew M."/>
            <person name="Finn R."/>
            <person name="Kale V."/>
            <person name="Holt S."/>
            <person name="Cochrane G."/>
            <person name="Meng A."/>
            <person name="Brown T."/>
            <person name="Cohen L."/>
        </authorList>
    </citation>
    <scope>NUCLEOTIDE SEQUENCE</scope>
    <source>
        <strain evidence="4">UIO037</strain>
    </source>
</reference>